<reference evidence="2 3" key="1">
    <citation type="submission" date="2018-01" db="EMBL/GenBank/DDBJ databases">
        <authorList>
            <person name="Gaut B.S."/>
            <person name="Morton B.R."/>
            <person name="Clegg M.T."/>
            <person name="Duvall M.R."/>
        </authorList>
    </citation>
    <scope>NUCLEOTIDE SEQUENCE [LARGE SCALE GENOMIC DNA]</scope>
    <source>
        <strain evidence="2 3">HR-AV</strain>
    </source>
</reference>
<gene>
    <name evidence="2" type="ORF">C3K47_14110</name>
</gene>
<dbReference type="InterPro" id="IPR050491">
    <property type="entry name" value="AmpC-like"/>
</dbReference>
<dbReference type="EMBL" id="PQVF01000009">
    <property type="protein sequence ID" value="POY35878.1"/>
    <property type="molecule type" value="Genomic_DNA"/>
</dbReference>
<dbReference type="PANTHER" id="PTHR46825:SF9">
    <property type="entry name" value="BETA-LACTAMASE-RELATED DOMAIN-CONTAINING PROTEIN"/>
    <property type="match status" value="1"/>
</dbReference>
<name>A0A2S4ZZU3_9SPHI</name>
<protein>
    <submittedName>
        <fullName evidence="2">Serine hydrolase</fullName>
    </submittedName>
</protein>
<dbReference type="AlphaFoldDB" id="A0A2S4ZZU3"/>
<dbReference type="InterPro" id="IPR012338">
    <property type="entry name" value="Beta-lactam/transpept-like"/>
</dbReference>
<keyword evidence="2" id="KW-0378">Hydrolase</keyword>
<evidence type="ECO:0000259" key="1">
    <source>
        <dbReference type="Pfam" id="PF00144"/>
    </source>
</evidence>
<dbReference type="Pfam" id="PF00144">
    <property type="entry name" value="Beta-lactamase"/>
    <property type="match status" value="1"/>
</dbReference>
<dbReference type="SUPFAM" id="SSF56601">
    <property type="entry name" value="beta-lactamase/transpeptidase-like"/>
    <property type="match status" value="1"/>
</dbReference>
<feature type="domain" description="Beta-lactamase-related" evidence="1">
    <location>
        <begin position="45"/>
        <end position="341"/>
    </location>
</feature>
<evidence type="ECO:0000313" key="3">
    <source>
        <dbReference type="Proteomes" id="UP000236893"/>
    </source>
</evidence>
<proteinExistence type="predicted"/>
<accession>A0A2S4ZZU3</accession>
<keyword evidence="3" id="KW-1185">Reference proteome</keyword>
<dbReference type="PANTHER" id="PTHR46825">
    <property type="entry name" value="D-ALANYL-D-ALANINE-CARBOXYPEPTIDASE/ENDOPEPTIDASE AMPH"/>
    <property type="match status" value="1"/>
</dbReference>
<dbReference type="Gene3D" id="3.40.710.10">
    <property type="entry name" value="DD-peptidase/beta-lactamase superfamily"/>
    <property type="match status" value="1"/>
</dbReference>
<dbReference type="RefSeq" id="WP_103789791.1">
    <property type="nucleotide sequence ID" value="NZ_PQVF01000009.1"/>
</dbReference>
<evidence type="ECO:0000313" key="2">
    <source>
        <dbReference type="EMBL" id="POY35878.1"/>
    </source>
</evidence>
<dbReference type="OrthoDB" id="9798166at2"/>
<comment type="caution">
    <text evidence="2">The sequence shown here is derived from an EMBL/GenBank/DDBJ whole genome shotgun (WGS) entry which is preliminary data.</text>
</comment>
<sequence>MNKLLIGFVIFCITQTWSYGQTKQDKQLTKVLDDLLSEQFKSSDPGCAVLIAKGGQIVYQKGVGSADLELNVSIKPDMIFRIGSMTKQFTAIAILQLVEQNKISLKDSIQKFIKDFPFKGNTITIENLLTHTSGIVEYTQLDIPDPFIRRKDFTPKEIIDLFKDKPLEFLPGTKFKYSNSGYFLLGYIIEGITNKSYKDYIQESIITPLGLTSTHYDDINRIIPNRVKGYKKDNSTFENADYQSSTIPFSAGALISNNADLFKWNQALYNYTVVRKETLEKAFTPFTLMDGSPTNYGFGWFIIDMDGNQSVQHGGNINGFRSNEIYFPKEDVFVSTLFNCECAPMEELSEQIAFLAIGKVPHGKKAVDIEDSIMNSYVGKYIISGNTKRPIIISKENGQLFAGIPGEWKAQLIALSKTKFDIKDIRPSGTIDFFTDASGKIVRIVTTQSGKEYEAIKTE</sequence>
<dbReference type="Proteomes" id="UP000236893">
    <property type="component" value="Unassembled WGS sequence"/>
</dbReference>
<dbReference type="GO" id="GO:0016787">
    <property type="term" value="F:hydrolase activity"/>
    <property type="evidence" value="ECO:0007669"/>
    <property type="project" value="UniProtKB-KW"/>
</dbReference>
<organism evidence="2 3">
    <name type="scientific">Solitalea longa</name>
    <dbReference type="NCBI Taxonomy" id="2079460"/>
    <lineage>
        <taxon>Bacteria</taxon>
        <taxon>Pseudomonadati</taxon>
        <taxon>Bacteroidota</taxon>
        <taxon>Sphingobacteriia</taxon>
        <taxon>Sphingobacteriales</taxon>
        <taxon>Sphingobacteriaceae</taxon>
        <taxon>Solitalea</taxon>
    </lineage>
</organism>
<dbReference type="InterPro" id="IPR001466">
    <property type="entry name" value="Beta-lactam-related"/>
</dbReference>